<reference evidence="8" key="1">
    <citation type="journal article" date="2018" name="DNA Res.">
        <title>Multiple hybrid de novo genome assembly of finger millet, an orphan allotetraploid crop.</title>
        <authorList>
            <person name="Hatakeyama M."/>
            <person name="Aluri S."/>
            <person name="Balachadran M.T."/>
            <person name="Sivarajan S.R."/>
            <person name="Patrignani A."/>
            <person name="Gruter S."/>
            <person name="Poveda L."/>
            <person name="Shimizu-Inatsugi R."/>
            <person name="Baeten J."/>
            <person name="Francoijs K.J."/>
            <person name="Nataraja K.N."/>
            <person name="Reddy Y.A.N."/>
            <person name="Phadnis S."/>
            <person name="Ravikumar R.L."/>
            <person name="Schlapbach R."/>
            <person name="Sreeman S.M."/>
            <person name="Shimizu K.K."/>
        </authorList>
    </citation>
    <scope>NUCLEOTIDE SEQUENCE</scope>
</reference>
<evidence type="ECO:0000256" key="1">
    <source>
        <dbReference type="ARBA" id="ARBA00004469"/>
    </source>
</evidence>
<name>A0AAV5F7P1_ELECO</name>
<comment type="caution">
    <text evidence="8">The sequence shown here is derived from an EMBL/GenBank/DDBJ whole genome shotgun (WGS) entry which is preliminary data.</text>
</comment>
<proteinExistence type="predicted"/>
<dbReference type="EMBL" id="BQKI01000082">
    <property type="protein sequence ID" value="GJN31097.1"/>
    <property type="molecule type" value="Genomic_DNA"/>
</dbReference>
<evidence type="ECO:0000256" key="7">
    <source>
        <dbReference type="SAM" id="MobiDB-lite"/>
    </source>
</evidence>
<dbReference type="PANTHER" id="PTHR20939:SF11">
    <property type="entry name" value="LD12265P"/>
    <property type="match status" value="1"/>
</dbReference>
<sequence length="164" mass="19531">MHRSPPLLRTERTCLPHRRHTRRHGSPLDRIGHDERGMQRNMRRCGMIGSHRALEGDAFEPPLHPAHLAGLHAEEELMDRRKYRDRRVHRRSLEGPADDEMLSYHLEEEMEFAECGGPQEHDGRLRNRMGHRMRGEQEDSCRHRGPQGWRDVDSNDNRPKRRRY</sequence>
<evidence type="ECO:0000256" key="5">
    <source>
        <dbReference type="ARBA" id="ARBA00023121"/>
    </source>
</evidence>
<feature type="compositionally biased region" description="Basic and acidic residues" evidence="7">
    <location>
        <begin position="133"/>
        <end position="142"/>
    </location>
</feature>
<dbReference type="GO" id="GO:0031901">
    <property type="term" value="C:early endosome membrane"/>
    <property type="evidence" value="ECO:0007669"/>
    <property type="project" value="UniProtKB-SubCell"/>
</dbReference>
<dbReference type="PANTHER" id="PTHR20939">
    <property type="entry name" value="SORTING NEXIN 20, 21"/>
    <property type="match status" value="1"/>
</dbReference>
<comment type="subcellular location">
    <subcellularLocation>
        <location evidence="1">Early endosome membrane</location>
        <topology evidence="1">Peripheral membrane protein</topology>
        <orientation evidence="1">Cytoplasmic side</orientation>
    </subcellularLocation>
</comment>
<accession>A0AAV5F7P1</accession>
<dbReference type="InterPro" id="IPR039937">
    <property type="entry name" value="SNX20/SNX21"/>
</dbReference>
<feature type="compositionally biased region" description="Basic and acidic residues" evidence="7">
    <location>
        <begin position="26"/>
        <end position="36"/>
    </location>
</feature>
<keyword evidence="9" id="KW-1185">Reference proteome</keyword>
<organism evidence="8 9">
    <name type="scientific">Eleusine coracana subsp. coracana</name>
    <dbReference type="NCBI Taxonomy" id="191504"/>
    <lineage>
        <taxon>Eukaryota</taxon>
        <taxon>Viridiplantae</taxon>
        <taxon>Streptophyta</taxon>
        <taxon>Embryophyta</taxon>
        <taxon>Tracheophyta</taxon>
        <taxon>Spermatophyta</taxon>
        <taxon>Magnoliopsida</taxon>
        <taxon>Liliopsida</taxon>
        <taxon>Poales</taxon>
        <taxon>Poaceae</taxon>
        <taxon>PACMAD clade</taxon>
        <taxon>Chloridoideae</taxon>
        <taxon>Cynodonteae</taxon>
        <taxon>Eleusininae</taxon>
        <taxon>Eleusine</taxon>
    </lineage>
</organism>
<keyword evidence="5" id="KW-0446">Lipid-binding</keyword>
<evidence type="ECO:0000256" key="4">
    <source>
        <dbReference type="ARBA" id="ARBA00022927"/>
    </source>
</evidence>
<feature type="compositionally biased region" description="Basic residues" evidence="7">
    <location>
        <begin position="15"/>
        <end position="25"/>
    </location>
</feature>
<dbReference type="AlphaFoldDB" id="A0AAV5F7P1"/>
<dbReference type="GO" id="GO:0015031">
    <property type="term" value="P:protein transport"/>
    <property type="evidence" value="ECO:0007669"/>
    <property type="project" value="UniProtKB-KW"/>
</dbReference>
<protein>
    <submittedName>
        <fullName evidence="8">Uncharacterized protein</fullName>
    </submittedName>
</protein>
<reference evidence="8" key="2">
    <citation type="submission" date="2021-12" db="EMBL/GenBank/DDBJ databases">
        <title>Resequencing data analysis of finger millet.</title>
        <authorList>
            <person name="Hatakeyama M."/>
            <person name="Aluri S."/>
            <person name="Balachadran M.T."/>
            <person name="Sivarajan S.R."/>
            <person name="Poveda L."/>
            <person name="Shimizu-Inatsugi R."/>
            <person name="Schlapbach R."/>
            <person name="Sreeman S.M."/>
            <person name="Shimizu K.K."/>
        </authorList>
    </citation>
    <scope>NUCLEOTIDE SEQUENCE</scope>
</reference>
<evidence type="ECO:0000313" key="8">
    <source>
        <dbReference type="EMBL" id="GJN31097.1"/>
    </source>
</evidence>
<dbReference type="GO" id="GO:1901981">
    <property type="term" value="F:phosphatidylinositol phosphate binding"/>
    <property type="evidence" value="ECO:0007669"/>
    <property type="project" value="TreeGrafter"/>
</dbReference>
<evidence type="ECO:0000256" key="2">
    <source>
        <dbReference type="ARBA" id="ARBA00022448"/>
    </source>
</evidence>
<keyword evidence="2" id="KW-0813">Transport</keyword>
<feature type="region of interest" description="Disordered" evidence="7">
    <location>
        <begin position="1"/>
        <end position="36"/>
    </location>
</feature>
<keyword evidence="6" id="KW-0472">Membrane</keyword>
<evidence type="ECO:0000256" key="6">
    <source>
        <dbReference type="ARBA" id="ARBA00023136"/>
    </source>
</evidence>
<keyword evidence="4" id="KW-0653">Protein transport</keyword>
<evidence type="ECO:0000313" key="9">
    <source>
        <dbReference type="Proteomes" id="UP001054889"/>
    </source>
</evidence>
<dbReference type="Proteomes" id="UP001054889">
    <property type="component" value="Unassembled WGS sequence"/>
</dbReference>
<gene>
    <name evidence="8" type="primary">gb19453</name>
    <name evidence="8" type="ORF">PR202_gb19453</name>
</gene>
<keyword evidence="3" id="KW-0967">Endosome</keyword>
<feature type="region of interest" description="Disordered" evidence="7">
    <location>
        <begin position="113"/>
        <end position="164"/>
    </location>
</feature>
<evidence type="ECO:0000256" key="3">
    <source>
        <dbReference type="ARBA" id="ARBA00022753"/>
    </source>
</evidence>